<evidence type="ECO:0000259" key="1">
    <source>
        <dbReference type="Pfam" id="PF12680"/>
    </source>
</evidence>
<dbReference type="Gene3D" id="3.10.450.50">
    <property type="match status" value="1"/>
</dbReference>
<organism evidence="2 3">
    <name type="scientific">Gordonia terrae C-6</name>
    <dbReference type="NCBI Taxonomy" id="1316928"/>
    <lineage>
        <taxon>Bacteria</taxon>
        <taxon>Bacillati</taxon>
        <taxon>Actinomycetota</taxon>
        <taxon>Actinomycetes</taxon>
        <taxon>Mycobacteriales</taxon>
        <taxon>Gordoniaceae</taxon>
        <taxon>Gordonia</taxon>
    </lineage>
</organism>
<accession>R7YAD4</accession>
<comment type="caution">
    <text evidence="2">The sequence shown here is derived from an EMBL/GenBank/DDBJ whole genome shotgun (WGS) entry which is preliminary data.</text>
</comment>
<dbReference type="EMBL" id="AQPW01000009">
    <property type="protein sequence ID" value="EON32973.1"/>
    <property type="molecule type" value="Genomic_DNA"/>
</dbReference>
<name>R7YAD4_9ACTN</name>
<dbReference type="InterPro" id="IPR037401">
    <property type="entry name" value="SnoaL-like"/>
</dbReference>
<evidence type="ECO:0000313" key="3">
    <source>
        <dbReference type="Proteomes" id="UP000013569"/>
    </source>
</evidence>
<dbReference type="Pfam" id="PF12680">
    <property type="entry name" value="SnoaL_2"/>
    <property type="match status" value="1"/>
</dbReference>
<protein>
    <recommendedName>
        <fullName evidence="1">SnoaL-like domain-containing protein</fullName>
    </recommendedName>
</protein>
<dbReference type="PATRIC" id="fig|1316928.3.peg.1984"/>
<dbReference type="InterPro" id="IPR032710">
    <property type="entry name" value="NTF2-like_dom_sf"/>
</dbReference>
<evidence type="ECO:0000313" key="2">
    <source>
        <dbReference type="EMBL" id="EON32973.1"/>
    </source>
</evidence>
<sequence>MTTTAITTTRQLLTAADTDIVKFFSFFTDDCVFRLGNNDPVTGRDAIQQWVGEYLGSVSGMKHDILEEWSEGPVAALRVEVTYTLHNGDTFTLPAVTRTTIRDSRVSEYLIFMDPSPVAAGS</sequence>
<feature type="domain" description="SnoaL-like" evidence="1">
    <location>
        <begin position="17"/>
        <end position="109"/>
    </location>
</feature>
<dbReference type="OrthoDB" id="7560468at2"/>
<dbReference type="SUPFAM" id="SSF54427">
    <property type="entry name" value="NTF2-like"/>
    <property type="match status" value="1"/>
</dbReference>
<reference evidence="2 3" key="1">
    <citation type="journal article" date="2013" name="Genome Announc.">
        <title>Draft Genome Sequence of a Benzothiophene-Desulfurizing Bacterium, Gordona terrae Strain C-6.</title>
        <authorList>
            <person name="Wang W."/>
            <person name="Ma T."/>
            <person name="Ren Y."/>
            <person name="Li G."/>
        </authorList>
    </citation>
    <scope>NUCLEOTIDE SEQUENCE [LARGE SCALE GENOMIC DNA]</scope>
    <source>
        <strain evidence="2 3">C-6</strain>
    </source>
</reference>
<proteinExistence type="predicted"/>
<dbReference type="Proteomes" id="UP000013569">
    <property type="component" value="Unassembled WGS sequence"/>
</dbReference>
<dbReference type="AlphaFoldDB" id="R7YAD4"/>
<dbReference type="RefSeq" id="WP_010842408.1">
    <property type="nucleotide sequence ID" value="NZ_AQPW01000009.1"/>
</dbReference>
<gene>
    <name evidence="2" type="ORF">GTC6_09924</name>
</gene>